<keyword evidence="2" id="KW-1185">Reference proteome</keyword>
<dbReference type="Proteomes" id="UP001165136">
    <property type="component" value="Unassembled WGS sequence"/>
</dbReference>
<protein>
    <submittedName>
        <fullName evidence="1">Uncharacterized protein</fullName>
    </submittedName>
</protein>
<proteinExistence type="predicted"/>
<evidence type="ECO:0000313" key="2">
    <source>
        <dbReference type="Proteomes" id="UP001165136"/>
    </source>
</evidence>
<organism evidence="1 2">
    <name type="scientific">Amycolatopsis taiwanensis</name>
    <dbReference type="NCBI Taxonomy" id="342230"/>
    <lineage>
        <taxon>Bacteria</taxon>
        <taxon>Bacillati</taxon>
        <taxon>Actinomycetota</taxon>
        <taxon>Actinomycetes</taxon>
        <taxon>Pseudonocardiales</taxon>
        <taxon>Pseudonocardiaceae</taxon>
        <taxon>Amycolatopsis</taxon>
    </lineage>
</organism>
<dbReference type="AlphaFoldDB" id="A0A9W6VHD6"/>
<sequence>MSPPQASQFPAQARKFSPRECEFPGWDAEFPVGGKHIDFPAHSTTALNHLAEVWAGSR</sequence>
<reference evidence="1" key="1">
    <citation type="submission" date="2023-03" db="EMBL/GenBank/DDBJ databases">
        <title>Amycolatopsis taiwanensis NBRC 103393.</title>
        <authorList>
            <person name="Ichikawa N."/>
            <person name="Sato H."/>
            <person name="Tonouchi N."/>
        </authorList>
    </citation>
    <scope>NUCLEOTIDE SEQUENCE</scope>
    <source>
        <strain evidence="1">NBRC 103393</strain>
    </source>
</reference>
<gene>
    <name evidence="1" type="ORF">Atai01_36780</name>
</gene>
<accession>A0A9W6VHD6</accession>
<dbReference type="EMBL" id="BSTI01000007">
    <property type="protein sequence ID" value="GLY67059.1"/>
    <property type="molecule type" value="Genomic_DNA"/>
</dbReference>
<name>A0A9W6VHD6_9PSEU</name>
<evidence type="ECO:0000313" key="1">
    <source>
        <dbReference type="EMBL" id="GLY67059.1"/>
    </source>
</evidence>
<comment type="caution">
    <text evidence="1">The sequence shown here is derived from an EMBL/GenBank/DDBJ whole genome shotgun (WGS) entry which is preliminary data.</text>
</comment>